<dbReference type="EMBL" id="PPSL01000015">
    <property type="protein sequence ID" value="PQJ08746.1"/>
    <property type="molecule type" value="Genomic_DNA"/>
</dbReference>
<keyword evidence="2" id="KW-1185">Reference proteome</keyword>
<evidence type="ECO:0000313" key="1">
    <source>
        <dbReference type="EMBL" id="PQJ08746.1"/>
    </source>
</evidence>
<dbReference type="RefSeq" id="WP_105041510.1">
    <property type="nucleotide sequence ID" value="NZ_PPSL01000015.1"/>
</dbReference>
<protein>
    <submittedName>
        <fullName evidence="1">Uncharacterized protein</fullName>
    </submittedName>
</protein>
<evidence type="ECO:0000313" key="2">
    <source>
        <dbReference type="Proteomes" id="UP000239872"/>
    </source>
</evidence>
<dbReference type="OrthoDB" id="947434at2"/>
<sequence>MKRTIFVLSIIGLAIYGGGCSKIDSNDLDTNVPYYQVYSVTYYKAGNTTSCVAHYLVRNGSGTRVELGNGSSVKMNGASPSTSLIDKTIYEWNGPGFFDASFMLTKPSGKIIGNVVRRSDIGDINFVSLPDTVSKSAGFSFGWTGSTLGADEKIVVRVSTLGSAVNDQNISGTTVTVAPSALADFPVGKLTVQLIRVKEIPVHVPDSTAGGTTSIFYNNSKEIELVP</sequence>
<reference evidence="1 2" key="1">
    <citation type="submission" date="2018-01" db="EMBL/GenBank/DDBJ databases">
        <title>A novel member of the phylum Bacteroidetes isolated from glacier ice.</title>
        <authorList>
            <person name="Liu Q."/>
            <person name="Xin Y.-H."/>
        </authorList>
    </citation>
    <scope>NUCLEOTIDE SEQUENCE [LARGE SCALE GENOMIC DNA]</scope>
    <source>
        <strain evidence="1 2">RB1R16</strain>
    </source>
</reference>
<gene>
    <name evidence="1" type="ORF">CJD36_022740</name>
</gene>
<proteinExistence type="predicted"/>
<name>A0A2S7SQA9_9BACT</name>
<organism evidence="1 2">
    <name type="scientific">Flavipsychrobacter stenotrophus</name>
    <dbReference type="NCBI Taxonomy" id="2077091"/>
    <lineage>
        <taxon>Bacteria</taxon>
        <taxon>Pseudomonadati</taxon>
        <taxon>Bacteroidota</taxon>
        <taxon>Chitinophagia</taxon>
        <taxon>Chitinophagales</taxon>
        <taxon>Chitinophagaceae</taxon>
        <taxon>Flavipsychrobacter</taxon>
    </lineage>
</organism>
<accession>A0A2S7SQA9</accession>
<dbReference type="Proteomes" id="UP000239872">
    <property type="component" value="Unassembled WGS sequence"/>
</dbReference>
<dbReference type="AlphaFoldDB" id="A0A2S7SQA9"/>
<comment type="caution">
    <text evidence="1">The sequence shown here is derived from an EMBL/GenBank/DDBJ whole genome shotgun (WGS) entry which is preliminary data.</text>
</comment>